<keyword evidence="1" id="KW-0812">Transmembrane</keyword>
<organism evidence="2 3">
    <name type="scientific">Yeosuana aromativorans</name>
    <dbReference type="NCBI Taxonomy" id="288019"/>
    <lineage>
        <taxon>Bacteria</taxon>
        <taxon>Pseudomonadati</taxon>
        <taxon>Bacteroidota</taxon>
        <taxon>Flavobacteriia</taxon>
        <taxon>Flavobacteriales</taxon>
        <taxon>Flavobacteriaceae</taxon>
        <taxon>Yeosuana</taxon>
    </lineage>
</organism>
<evidence type="ECO:0000256" key="1">
    <source>
        <dbReference type="SAM" id="Phobius"/>
    </source>
</evidence>
<dbReference type="AlphaFoldDB" id="A0A8J3BQG6"/>
<reference evidence="2" key="2">
    <citation type="submission" date="2020-09" db="EMBL/GenBank/DDBJ databases">
        <authorList>
            <person name="Sun Q."/>
            <person name="Ohkuma M."/>
        </authorList>
    </citation>
    <scope>NUCLEOTIDE SEQUENCE</scope>
    <source>
        <strain evidence="2">JCM 12862</strain>
    </source>
</reference>
<feature type="transmembrane region" description="Helical" evidence="1">
    <location>
        <begin position="12"/>
        <end position="30"/>
    </location>
</feature>
<keyword evidence="1" id="KW-0472">Membrane</keyword>
<sequence>MVNLKKMQLTFIFIGIIGILLLIYSVRILIKSSKNKQLAEFNLDCETKQIELNSNGLYSLCFLGAGFVGNQGKFKAELKSENGNLIKLNKTFPNYRFRQNGTIGLEYWNFEINKKGKYTLTFKNLTDLIAKKSMLSSKRRFQNNIKTDSIKILLKETIPTKNRIFSIVGLVIGINALIWGILIGLTNAFE</sequence>
<proteinExistence type="predicted"/>
<evidence type="ECO:0000313" key="2">
    <source>
        <dbReference type="EMBL" id="GGK35782.1"/>
    </source>
</evidence>
<evidence type="ECO:0000313" key="3">
    <source>
        <dbReference type="Proteomes" id="UP000612329"/>
    </source>
</evidence>
<feature type="transmembrane region" description="Helical" evidence="1">
    <location>
        <begin position="164"/>
        <end position="185"/>
    </location>
</feature>
<accession>A0A8J3BQG6</accession>
<protein>
    <submittedName>
        <fullName evidence="2">Uncharacterized protein</fullName>
    </submittedName>
</protein>
<dbReference type="EMBL" id="BMNR01000015">
    <property type="protein sequence ID" value="GGK35782.1"/>
    <property type="molecule type" value="Genomic_DNA"/>
</dbReference>
<keyword evidence="3" id="KW-1185">Reference proteome</keyword>
<reference evidence="2" key="1">
    <citation type="journal article" date="2014" name="Int. J. Syst. Evol. Microbiol.">
        <title>Complete genome sequence of Corynebacterium casei LMG S-19264T (=DSM 44701T), isolated from a smear-ripened cheese.</title>
        <authorList>
            <consortium name="US DOE Joint Genome Institute (JGI-PGF)"/>
            <person name="Walter F."/>
            <person name="Albersmeier A."/>
            <person name="Kalinowski J."/>
            <person name="Ruckert C."/>
        </authorList>
    </citation>
    <scope>NUCLEOTIDE SEQUENCE</scope>
    <source>
        <strain evidence="2">JCM 12862</strain>
    </source>
</reference>
<dbReference type="Proteomes" id="UP000612329">
    <property type="component" value="Unassembled WGS sequence"/>
</dbReference>
<name>A0A8J3BQG6_9FLAO</name>
<comment type="caution">
    <text evidence="2">The sequence shown here is derived from an EMBL/GenBank/DDBJ whole genome shotgun (WGS) entry which is preliminary data.</text>
</comment>
<keyword evidence="1" id="KW-1133">Transmembrane helix</keyword>
<gene>
    <name evidence="2" type="ORF">GCM10007962_32650</name>
</gene>